<organism evidence="1 2">
    <name type="scientific">Senna tora</name>
    <dbReference type="NCBI Taxonomy" id="362788"/>
    <lineage>
        <taxon>Eukaryota</taxon>
        <taxon>Viridiplantae</taxon>
        <taxon>Streptophyta</taxon>
        <taxon>Embryophyta</taxon>
        <taxon>Tracheophyta</taxon>
        <taxon>Spermatophyta</taxon>
        <taxon>Magnoliopsida</taxon>
        <taxon>eudicotyledons</taxon>
        <taxon>Gunneridae</taxon>
        <taxon>Pentapetalae</taxon>
        <taxon>rosids</taxon>
        <taxon>fabids</taxon>
        <taxon>Fabales</taxon>
        <taxon>Fabaceae</taxon>
        <taxon>Caesalpinioideae</taxon>
        <taxon>Cassia clade</taxon>
        <taxon>Senna</taxon>
    </lineage>
</organism>
<evidence type="ECO:0000313" key="1">
    <source>
        <dbReference type="EMBL" id="KAF7812475.1"/>
    </source>
</evidence>
<gene>
    <name evidence="1" type="ORF">G2W53_033451</name>
</gene>
<keyword evidence="2" id="KW-1185">Reference proteome</keyword>
<name>A0A834T0L7_9FABA</name>
<comment type="caution">
    <text evidence="1">The sequence shown here is derived from an EMBL/GenBank/DDBJ whole genome shotgun (WGS) entry which is preliminary data.</text>
</comment>
<evidence type="ECO:0000313" key="2">
    <source>
        <dbReference type="Proteomes" id="UP000634136"/>
    </source>
</evidence>
<proteinExistence type="predicted"/>
<dbReference type="EMBL" id="JAAIUW010000010">
    <property type="protein sequence ID" value="KAF7812475.1"/>
    <property type="molecule type" value="Genomic_DNA"/>
</dbReference>
<sequence>MLQYVPKCTPKVRQYMHEKYHPLKNFNRWPERYYP</sequence>
<dbReference type="Proteomes" id="UP000634136">
    <property type="component" value="Unassembled WGS sequence"/>
</dbReference>
<dbReference type="AlphaFoldDB" id="A0A834T0L7"/>
<reference evidence="1" key="1">
    <citation type="submission" date="2020-09" db="EMBL/GenBank/DDBJ databases">
        <title>Genome-Enabled Discovery of Anthraquinone Biosynthesis in Senna tora.</title>
        <authorList>
            <person name="Kang S.-H."/>
            <person name="Pandey R.P."/>
            <person name="Lee C.-M."/>
            <person name="Sim J.-S."/>
            <person name="Jeong J.-T."/>
            <person name="Choi B.-S."/>
            <person name="Jung M."/>
            <person name="Ginzburg D."/>
            <person name="Zhao K."/>
            <person name="Won S.Y."/>
            <person name="Oh T.-J."/>
            <person name="Yu Y."/>
            <person name="Kim N.-H."/>
            <person name="Lee O.R."/>
            <person name="Lee T.-H."/>
            <person name="Bashyal P."/>
            <person name="Kim T.-S."/>
            <person name="Lee W.-H."/>
            <person name="Kawkins C."/>
            <person name="Kim C.-K."/>
            <person name="Kim J.S."/>
            <person name="Ahn B.O."/>
            <person name="Rhee S.Y."/>
            <person name="Sohng J.K."/>
        </authorList>
    </citation>
    <scope>NUCLEOTIDE SEQUENCE</scope>
    <source>
        <tissue evidence="1">Leaf</tissue>
    </source>
</reference>
<protein>
    <submittedName>
        <fullName evidence="1">Uncharacterized protein</fullName>
    </submittedName>
</protein>
<accession>A0A834T0L7</accession>